<dbReference type="GO" id="GO:0016301">
    <property type="term" value="F:kinase activity"/>
    <property type="evidence" value="ECO:0007669"/>
    <property type="project" value="UniProtKB-KW"/>
</dbReference>
<evidence type="ECO:0000256" key="3">
    <source>
        <dbReference type="ARBA" id="ARBA00022777"/>
    </source>
</evidence>
<dbReference type="NCBIfam" id="TIGR01378">
    <property type="entry name" value="thi_PPkinase"/>
    <property type="match status" value="1"/>
</dbReference>
<dbReference type="GO" id="GO:0006772">
    <property type="term" value="P:thiamine metabolic process"/>
    <property type="evidence" value="ECO:0007669"/>
    <property type="project" value="UniProtKB-UniRule"/>
</dbReference>
<dbReference type="GO" id="GO:0009229">
    <property type="term" value="P:thiamine diphosphate biosynthetic process"/>
    <property type="evidence" value="ECO:0007669"/>
    <property type="project" value="InterPro"/>
</dbReference>
<keyword evidence="2" id="KW-0547">Nucleotide-binding</keyword>
<dbReference type="Pfam" id="PF04265">
    <property type="entry name" value="TPK_B1_binding"/>
    <property type="match status" value="1"/>
</dbReference>
<dbReference type="InterPro" id="IPR006282">
    <property type="entry name" value="Thi_PPkinase"/>
</dbReference>
<dbReference type="Gene3D" id="3.40.50.10240">
    <property type="entry name" value="Thiamin pyrophosphokinase, catalytic domain"/>
    <property type="match status" value="1"/>
</dbReference>
<evidence type="ECO:0000259" key="6">
    <source>
        <dbReference type="SMART" id="SM00983"/>
    </source>
</evidence>
<dbReference type="STRING" id="765420.OSCT_2418"/>
<proteinExistence type="predicted"/>
<sequence length="210" mass="21916">MYAIIIANAPDFSAAPYAPMLATADLIIAADGGGNALFAANMQPHLIIGDLDSLDPAALAHFQARGAEVQRFRAEKDETDLELALLAAVARGADQIDILGAIGGRWDQGLANVAMLALPELAGHHVRLVDLHQVAFLVRDSASIPGTLGATVSLIPLAGAVHGITTQGLRYPLDAATLYYERSRGISNQITSLPAHVTIGEGMLLIVVAV</sequence>
<dbReference type="OrthoDB" id="9804377at2"/>
<dbReference type="GO" id="GO:0005524">
    <property type="term" value="F:ATP binding"/>
    <property type="evidence" value="ECO:0007669"/>
    <property type="project" value="UniProtKB-KW"/>
</dbReference>
<evidence type="ECO:0000313" key="7">
    <source>
        <dbReference type="EMBL" id="EFO79733.1"/>
    </source>
</evidence>
<dbReference type="PANTHER" id="PTHR41299">
    <property type="entry name" value="THIAMINE PYROPHOSPHOKINASE"/>
    <property type="match status" value="1"/>
</dbReference>
<dbReference type="InterPro" id="IPR053149">
    <property type="entry name" value="TPK"/>
</dbReference>
<evidence type="ECO:0000313" key="8">
    <source>
        <dbReference type="Proteomes" id="UP000054010"/>
    </source>
</evidence>
<protein>
    <recommendedName>
        <fullName evidence="5">Thiamine diphosphokinase</fullName>
        <ecNumber evidence="5">2.7.6.2</ecNumber>
    </recommendedName>
</protein>
<dbReference type="SUPFAM" id="SSF63862">
    <property type="entry name" value="Thiamin pyrophosphokinase, substrate-binding domain"/>
    <property type="match status" value="1"/>
</dbReference>
<gene>
    <name evidence="7" type="ORF">OSCT_2418</name>
</gene>
<dbReference type="SMART" id="SM00983">
    <property type="entry name" value="TPK_B1_binding"/>
    <property type="match status" value="1"/>
</dbReference>
<keyword evidence="1" id="KW-0808">Transferase</keyword>
<dbReference type="PANTHER" id="PTHR41299:SF1">
    <property type="entry name" value="THIAMINE PYROPHOSPHOKINASE"/>
    <property type="match status" value="1"/>
</dbReference>
<evidence type="ECO:0000256" key="5">
    <source>
        <dbReference type="NCBIfam" id="TIGR01378"/>
    </source>
</evidence>
<accession>E1IGG7</accession>
<evidence type="ECO:0000256" key="2">
    <source>
        <dbReference type="ARBA" id="ARBA00022741"/>
    </source>
</evidence>
<dbReference type="CDD" id="cd07995">
    <property type="entry name" value="TPK"/>
    <property type="match status" value="1"/>
</dbReference>
<name>E1IGG7_9CHLR</name>
<keyword evidence="4" id="KW-0067">ATP-binding</keyword>
<dbReference type="EMBL" id="ADVR01000106">
    <property type="protein sequence ID" value="EFO79733.1"/>
    <property type="molecule type" value="Genomic_DNA"/>
</dbReference>
<dbReference type="Pfam" id="PF04263">
    <property type="entry name" value="TPK_catalytic"/>
    <property type="match status" value="1"/>
</dbReference>
<organism evidence="7 8">
    <name type="scientific">Oscillochloris trichoides DG-6</name>
    <dbReference type="NCBI Taxonomy" id="765420"/>
    <lineage>
        <taxon>Bacteria</taxon>
        <taxon>Bacillati</taxon>
        <taxon>Chloroflexota</taxon>
        <taxon>Chloroflexia</taxon>
        <taxon>Chloroflexales</taxon>
        <taxon>Chloroflexineae</taxon>
        <taxon>Oscillochloridaceae</taxon>
        <taxon>Oscillochloris</taxon>
    </lineage>
</organism>
<evidence type="ECO:0000256" key="1">
    <source>
        <dbReference type="ARBA" id="ARBA00022679"/>
    </source>
</evidence>
<feature type="domain" description="Thiamin pyrophosphokinase thiamin-binding" evidence="6">
    <location>
        <begin position="146"/>
        <end position="205"/>
    </location>
</feature>
<dbReference type="InterPro" id="IPR007373">
    <property type="entry name" value="Thiamin_PyroPKinase_B1-bd"/>
</dbReference>
<comment type="caution">
    <text evidence="7">The sequence shown here is derived from an EMBL/GenBank/DDBJ whole genome shotgun (WGS) entry which is preliminary data.</text>
</comment>
<reference evidence="7 8" key="1">
    <citation type="journal article" date="2011" name="J. Bacteriol.">
        <title>Draft genome sequence of the anoxygenic filamentous phototrophic bacterium Oscillochloris trichoides subsp. DG-6.</title>
        <authorList>
            <person name="Kuznetsov B.B."/>
            <person name="Ivanovsky R.N."/>
            <person name="Keppen O.I."/>
            <person name="Sukhacheva M.V."/>
            <person name="Bumazhkin B.K."/>
            <person name="Patutina E.O."/>
            <person name="Beletsky A.V."/>
            <person name="Mardanov A.V."/>
            <person name="Baslerov R.V."/>
            <person name="Panteleeva A.N."/>
            <person name="Kolganova T.V."/>
            <person name="Ravin N.V."/>
            <person name="Skryabin K.G."/>
        </authorList>
    </citation>
    <scope>NUCLEOTIDE SEQUENCE [LARGE SCALE GENOMIC DNA]</scope>
    <source>
        <strain evidence="7 8">DG-6</strain>
    </source>
</reference>
<keyword evidence="3" id="KW-0418">Kinase</keyword>
<dbReference type="GO" id="GO:0030975">
    <property type="term" value="F:thiamine binding"/>
    <property type="evidence" value="ECO:0007669"/>
    <property type="project" value="InterPro"/>
</dbReference>
<evidence type="ECO:0000256" key="4">
    <source>
        <dbReference type="ARBA" id="ARBA00022840"/>
    </source>
</evidence>
<dbReference type="InterPro" id="IPR036371">
    <property type="entry name" value="TPK_B1-bd_sf"/>
</dbReference>
<dbReference type="Proteomes" id="UP000054010">
    <property type="component" value="Unassembled WGS sequence"/>
</dbReference>
<keyword evidence="8" id="KW-1185">Reference proteome</keyword>
<dbReference type="AlphaFoldDB" id="E1IGG7"/>
<dbReference type="SUPFAM" id="SSF63999">
    <property type="entry name" value="Thiamin pyrophosphokinase, catalytic domain"/>
    <property type="match status" value="1"/>
</dbReference>
<dbReference type="InterPro" id="IPR036759">
    <property type="entry name" value="TPK_catalytic_sf"/>
</dbReference>
<dbReference type="HOGENOM" id="CLU_044237_1_1_0"/>
<dbReference type="GO" id="GO:0004788">
    <property type="term" value="F:thiamine diphosphokinase activity"/>
    <property type="evidence" value="ECO:0007669"/>
    <property type="project" value="UniProtKB-UniRule"/>
</dbReference>
<dbReference type="eggNOG" id="COG1564">
    <property type="taxonomic scope" value="Bacteria"/>
</dbReference>
<dbReference type="EC" id="2.7.6.2" evidence="5"/>
<dbReference type="InterPro" id="IPR007371">
    <property type="entry name" value="TPK_catalytic"/>
</dbReference>